<keyword evidence="2 8" id="KW-0436">Ligase</keyword>
<dbReference type="FunFam" id="3.40.50.620:FF:000116">
    <property type="entry name" value="Arginine--tRNA ligase"/>
    <property type="match status" value="1"/>
</dbReference>
<dbReference type="InterPro" id="IPR014729">
    <property type="entry name" value="Rossmann-like_a/b/a_fold"/>
</dbReference>
<dbReference type="GO" id="GO:0005524">
    <property type="term" value="F:ATP binding"/>
    <property type="evidence" value="ECO:0007669"/>
    <property type="project" value="UniProtKB-UniRule"/>
</dbReference>
<name>A0A0R1P9T7_9LACO</name>
<dbReference type="SUPFAM" id="SSF55190">
    <property type="entry name" value="Arginyl-tRNA synthetase (ArgRS), N-terminal 'additional' domain"/>
    <property type="match status" value="1"/>
</dbReference>
<keyword evidence="8" id="KW-0963">Cytoplasm</keyword>
<dbReference type="Gene3D" id="3.30.1360.70">
    <property type="entry name" value="Arginyl tRNA synthetase N-terminal domain"/>
    <property type="match status" value="1"/>
</dbReference>
<keyword evidence="4 8" id="KW-0067">ATP-binding</keyword>
<evidence type="ECO:0000256" key="2">
    <source>
        <dbReference type="ARBA" id="ARBA00022598"/>
    </source>
</evidence>
<dbReference type="CDD" id="cd07956">
    <property type="entry name" value="Anticodon_Ia_Arg"/>
    <property type="match status" value="1"/>
</dbReference>
<comment type="subunit">
    <text evidence="8">Monomer.</text>
</comment>
<evidence type="ECO:0000256" key="5">
    <source>
        <dbReference type="ARBA" id="ARBA00022917"/>
    </source>
</evidence>
<dbReference type="EMBL" id="AZER01000016">
    <property type="protein sequence ID" value="KRL27428.1"/>
    <property type="molecule type" value="Genomic_DNA"/>
</dbReference>
<evidence type="ECO:0000313" key="13">
    <source>
        <dbReference type="Proteomes" id="UP000051445"/>
    </source>
</evidence>
<dbReference type="Pfam" id="PF05746">
    <property type="entry name" value="DALR_1"/>
    <property type="match status" value="1"/>
</dbReference>
<evidence type="ECO:0000259" key="11">
    <source>
        <dbReference type="SMART" id="SM01016"/>
    </source>
</evidence>
<dbReference type="SUPFAM" id="SSF52374">
    <property type="entry name" value="Nucleotidylyl transferase"/>
    <property type="match status" value="1"/>
</dbReference>
<protein>
    <recommendedName>
        <fullName evidence="8">Arginine--tRNA ligase</fullName>
        <ecNumber evidence="8">6.1.1.19</ecNumber>
    </recommendedName>
    <alternativeName>
        <fullName evidence="8">Arginyl-tRNA synthetase</fullName>
        <shortName evidence="8">ArgRS</shortName>
    </alternativeName>
</protein>
<comment type="caution">
    <text evidence="12">The sequence shown here is derived from an EMBL/GenBank/DDBJ whole genome shotgun (WGS) entry which is preliminary data.</text>
</comment>
<comment type="subcellular location">
    <subcellularLocation>
        <location evidence="8">Cytoplasm</location>
    </subcellularLocation>
</comment>
<keyword evidence="5 8" id="KW-0648">Protein biosynthesis</keyword>
<evidence type="ECO:0000256" key="3">
    <source>
        <dbReference type="ARBA" id="ARBA00022741"/>
    </source>
</evidence>
<dbReference type="PATRIC" id="fig|1423746.3.peg.1208"/>
<dbReference type="SMART" id="SM00836">
    <property type="entry name" value="DALR_1"/>
    <property type="match status" value="1"/>
</dbReference>
<dbReference type="InterPro" id="IPR009080">
    <property type="entry name" value="tRNAsynth_Ia_anticodon-bd"/>
</dbReference>
<reference evidence="12 13" key="1">
    <citation type="journal article" date="2015" name="Genome Announc.">
        <title>Expanding the biotechnology potential of lactobacilli through comparative genomics of 213 strains and associated genera.</title>
        <authorList>
            <person name="Sun Z."/>
            <person name="Harris H.M."/>
            <person name="McCann A."/>
            <person name="Guo C."/>
            <person name="Argimon S."/>
            <person name="Zhang W."/>
            <person name="Yang X."/>
            <person name="Jeffery I.B."/>
            <person name="Cooney J.C."/>
            <person name="Kagawa T.F."/>
            <person name="Liu W."/>
            <person name="Song Y."/>
            <person name="Salvetti E."/>
            <person name="Wrobel A."/>
            <person name="Rasinkangas P."/>
            <person name="Parkhill J."/>
            <person name="Rea M.C."/>
            <person name="O'Sullivan O."/>
            <person name="Ritari J."/>
            <person name="Douillard F.P."/>
            <person name="Paul Ross R."/>
            <person name="Yang R."/>
            <person name="Briner A.E."/>
            <person name="Felis G.E."/>
            <person name="de Vos W.M."/>
            <person name="Barrangou R."/>
            <person name="Klaenhammer T.R."/>
            <person name="Caufield P.W."/>
            <person name="Cui Y."/>
            <person name="Zhang H."/>
            <person name="O'Toole P.W."/>
        </authorList>
    </citation>
    <scope>NUCLEOTIDE SEQUENCE [LARGE SCALE GENOMIC DNA]</scope>
    <source>
        <strain evidence="12 13">DSM 13145</strain>
    </source>
</reference>
<dbReference type="NCBIfam" id="TIGR00456">
    <property type="entry name" value="argS"/>
    <property type="match status" value="1"/>
</dbReference>
<dbReference type="InterPro" id="IPR035684">
    <property type="entry name" value="ArgRS_core"/>
</dbReference>
<dbReference type="PANTHER" id="PTHR11956:SF5">
    <property type="entry name" value="ARGININE--TRNA LIGASE, CYTOPLASMIC"/>
    <property type="match status" value="1"/>
</dbReference>
<keyword evidence="13" id="KW-1185">Reference proteome</keyword>
<evidence type="ECO:0000256" key="6">
    <source>
        <dbReference type="ARBA" id="ARBA00023146"/>
    </source>
</evidence>
<dbReference type="PRINTS" id="PR01038">
    <property type="entry name" value="TRNASYNTHARG"/>
</dbReference>
<dbReference type="InterPro" id="IPR008909">
    <property type="entry name" value="DALR_anticod-bd"/>
</dbReference>
<keyword evidence="3 8" id="KW-0547">Nucleotide-binding</keyword>
<evidence type="ECO:0000256" key="8">
    <source>
        <dbReference type="HAMAP-Rule" id="MF_00123"/>
    </source>
</evidence>
<dbReference type="STRING" id="1423746.FD27_GL001188"/>
<feature type="domain" description="DALR anticodon binding" evidence="10">
    <location>
        <begin position="453"/>
        <end position="566"/>
    </location>
</feature>
<dbReference type="Pfam" id="PF03485">
    <property type="entry name" value="Arg_tRNA_synt_N"/>
    <property type="match status" value="1"/>
</dbReference>
<dbReference type="OrthoDB" id="9805987at2"/>
<dbReference type="Proteomes" id="UP000051445">
    <property type="component" value="Unassembled WGS sequence"/>
</dbReference>
<evidence type="ECO:0000256" key="4">
    <source>
        <dbReference type="ARBA" id="ARBA00022840"/>
    </source>
</evidence>
<dbReference type="GO" id="GO:0005737">
    <property type="term" value="C:cytoplasm"/>
    <property type="evidence" value="ECO:0007669"/>
    <property type="project" value="UniProtKB-SubCell"/>
</dbReference>
<dbReference type="InterPro" id="IPR001278">
    <property type="entry name" value="Arg-tRNA-ligase"/>
</dbReference>
<dbReference type="PANTHER" id="PTHR11956">
    <property type="entry name" value="ARGINYL-TRNA SYNTHETASE"/>
    <property type="match status" value="1"/>
</dbReference>
<proteinExistence type="inferred from homology"/>
<organism evidence="12 13">
    <name type="scientific">Limosilactobacillus frumenti DSM 13145</name>
    <dbReference type="NCBI Taxonomy" id="1423746"/>
    <lineage>
        <taxon>Bacteria</taxon>
        <taxon>Bacillati</taxon>
        <taxon>Bacillota</taxon>
        <taxon>Bacilli</taxon>
        <taxon>Lactobacillales</taxon>
        <taxon>Lactobacillaceae</taxon>
        <taxon>Limosilactobacillus</taxon>
    </lineage>
</organism>
<dbReference type="SUPFAM" id="SSF47323">
    <property type="entry name" value="Anticodon-binding domain of a subclass of class I aminoacyl-tRNA synthetases"/>
    <property type="match status" value="1"/>
</dbReference>
<gene>
    <name evidence="8" type="primary">argS</name>
    <name evidence="12" type="ORF">FD27_GL001188</name>
</gene>
<dbReference type="InterPro" id="IPR036695">
    <property type="entry name" value="Arg-tRNA-synth_N_sf"/>
</dbReference>
<dbReference type="Gene3D" id="3.40.50.620">
    <property type="entry name" value="HUPs"/>
    <property type="match status" value="1"/>
</dbReference>
<dbReference type="SMART" id="SM01016">
    <property type="entry name" value="Arg_tRNA_synt_N"/>
    <property type="match status" value="1"/>
</dbReference>
<feature type="domain" description="Arginyl tRNA synthetase N-terminal" evidence="11">
    <location>
        <begin position="1"/>
        <end position="83"/>
    </location>
</feature>
<keyword evidence="6 8" id="KW-0030">Aminoacyl-tRNA synthetase</keyword>
<dbReference type="AlphaFoldDB" id="A0A0R1P9T7"/>
<evidence type="ECO:0000256" key="1">
    <source>
        <dbReference type="ARBA" id="ARBA00005594"/>
    </source>
</evidence>
<dbReference type="Pfam" id="PF00750">
    <property type="entry name" value="tRNA-synt_1d"/>
    <property type="match status" value="1"/>
</dbReference>
<dbReference type="GO" id="GO:0004814">
    <property type="term" value="F:arginine-tRNA ligase activity"/>
    <property type="evidence" value="ECO:0007669"/>
    <property type="project" value="UniProtKB-UniRule"/>
</dbReference>
<sequence>MSEKEQVVSALAAALPDLGAAEIADKIERPKDSKNGDFAFPAFFLAKTMHKAPQMIAQDIVAKIDQSGFDKVVVAGPYINFYLNKAKVGANILEKILNDPEHYGEIDLGHQANVTIDYSSPNIAKPMGMGHLRSTMIGEAIARILEKVNYNLIRVDYLGDWGTQFGKMMAAYKMWGDSQEVQDGLKNDPINTLLKLYVRINTEADEHPEYTDAGREWFAKLEHGDKEAWRLWRWFRTISLQRFQRVYDMLDVKFDSFNGEAFSAQKMDEPIQLLRDKHLLEKSRGAEIVDLDEYNLPPLLIIKSNGTTTYITRDLATALFRKRMYGHAKSLYVVGAEQEVYFKQLRMALKKMGFNWWNQITHISFGLMNLNGKKMSTRKGNVVSLEDVLNDSVDLARKQISEKNPDLKNPDEVAKQVGIGAVIFHDLKNYRRNAVNFKLEDVVKFEGETGPYVQYARARAESILRKGGIRDFSNVDLSQVGDEAWELISFLGQYSNAIKRAADNYDPSVVAKYALELAKKFNQYYAHHRILDNDAAQPARLALTQAVSDVLKSALALLDVKAPDEM</sequence>
<dbReference type="GO" id="GO:0006420">
    <property type="term" value="P:arginyl-tRNA aminoacylation"/>
    <property type="evidence" value="ECO:0007669"/>
    <property type="project" value="UniProtKB-UniRule"/>
</dbReference>
<comment type="similarity">
    <text evidence="1 8 9">Belongs to the class-I aminoacyl-tRNA synthetase family.</text>
</comment>
<feature type="short sequence motif" description="'HIGH' region" evidence="8">
    <location>
        <begin position="121"/>
        <end position="131"/>
    </location>
</feature>
<dbReference type="RefSeq" id="WP_057751851.1">
    <property type="nucleotide sequence ID" value="NZ_AZER01000016.1"/>
</dbReference>
<comment type="catalytic activity">
    <reaction evidence="7 8">
        <text>tRNA(Arg) + L-arginine + ATP = L-arginyl-tRNA(Arg) + AMP + diphosphate</text>
        <dbReference type="Rhea" id="RHEA:20301"/>
        <dbReference type="Rhea" id="RHEA-COMP:9658"/>
        <dbReference type="Rhea" id="RHEA-COMP:9673"/>
        <dbReference type="ChEBI" id="CHEBI:30616"/>
        <dbReference type="ChEBI" id="CHEBI:32682"/>
        <dbReference type="ChEBI" id="CHEBI:33019"/>
        <dbReference type="ChEBI" id="CHEBI:78442"/>
        <dbReference type="ChEBI" id="CHEBI:78513"/>
        <dbReference type="ChEBI" id="CHEBI:456215"/>
        <dbReference type="EC" id="6.1.1.19"/>
    </reaction>
</comment>
<evidence type="ECO:0000313" key="12">
    <source>
        <dbReference type="EMBL" id="KRL27428.1"/>
    </source>
</evidence>
<evidence type="ECO:0000256" key="9">
    <source>
        <dbReference type="RuleBase" id="RU363038"/>
    </source>
</evidence>
<dbReference type="HAMAP" id="MF_00123">
    <property type="entry name" value="Arg_tRNA_synth"/>
    <property type="match status" value="1"/>
</dbReference>
<dbReference type="EC" id="6.1.1.19" evidence="8"/>
<accession>A0A0R1P9T7</accession>
<evidence type="ECO:0000256" key="7">
    <source>
        <dbReference type="ARBA" id="ARBA00049339"/>
    </source>
</evidence>
<evidence type="ECO:0000259" key="10">
    <source>
        <dbReference type="SMART" id="SM00836"/>
    </source>
</evidence>
<dbReference type="Gene3D" id="1.10.730.10">
    <property type="entry name" value="Isoleucyl-tRNA Synthetase, Domain 1"/>
    <property type="match status" value="1"/>
</dbReference>
<dbReference type="CDD" id="cd00671">
    <property type="entry name" value="ArgRS_core"/>
    <property type="match status" value="1"/>
</dbReference>
<dbReference type="InterPro" id="IPR005148">
    <property type="entry name" value="Arg-tRNA-synth_N"/>
</dbReference>